<protein>
    <submittedName>
        <fullName evidence="2">Uncharacterized protein</fullName>
    </submittedName>
</protein>
<name>A0A8S1W0F3_PAROT</name>
<evidence type="ECO:0000256" key="1">
    <source>
        <dbReference type="SAM" id="Coils"/>
    </source>
</evidence>
<gene>
    <name evidence="2" type="ORF">POCTA_138.1.T0790108</name>
</gene>
<organism evidence="2 3">
    <name type="scientific">Paramecium octaurelia</name>
    <dbReference type="NCBI Taxonomy" id="43137"/>
    <lineage>
        <taxon>Eukaryota</taxon>
        <taxon>Sar</taxon>
        <taxon>Alveolata</taxon>
        <taxon>Ciliophora</taxon>
        <taxon>Intramacronucleata</taxon>
        <taxon>Oligohymenophorea</taxon>
        <taxon>Peniculida</taxon>
        <taxon>Parameciidae</taxon>
        <taxon>Paramecium</taxon>
    </lineage>
</organism>
<dbReference type="EMBL" id="CAJJDP010000078">
    <property type="protein sequence ID" value="CAD8182571.1"/>
    <property type="molecule type" value="Genomic_DNA"/>
</dbReference>
<keyword evidence="3" id="KW-1185">Reference proteome</keyword>
<sequence>MKSKQYVSLNLDSDEYKKQIKLLEEMNEKLTQENCDLIREITQYQIQLGEKDSQIDYLRKENGTLKFELKLALKKEDLYSTVTLDRYKKSFSTIQPQSTSDLFQYRETYI</sequence>
<dbReference type="AlphaFoldDB" id="A0A8S1W0F3"/>
<reference evidence="2" key="1">
    <citation type="submission" date="2021-01" db="EMBL/GenBank/DDBJ databases">
        <authorList>
            <consortium name="Genoscope - CEA"/>
            <person name="William W."/>
        </authorList>
    </citation>
    <scope>NUCLEOTIDE SEQUENCE</scope>
</reference>
<dbReference type="Proteomes" id="UP000683925">
    <property type="component" value="Unassembled WGS sequence"/>
</dbReference>
<keyword evidence="1" id="KW-0175">Coiled coil</keyword>
<evidence type="ECO:0000313" key="2">
    <source>
        <dbReference type="EMBL" id="CAD8182571.1"/>
    </source>
</evidence>
<accession>A0A8S1W0F3</accession>
<feature type="coiled-coil region" evidence="1">
    <location>
        <begin position="6"/>
        <end position="33"/>
    </location>
</feature>
<proteinExistence type="predicted"/>
<comment type="caution">
    <text evidence="2">The sequence shown here is derived from an EMBL/GenBank/DDBJ whole genome shotgun (WGS) entry which is preliminary data.</text>
</comment>
<evidence type="ECO:0000313" key="3">
    <source>
        <dbReference type="Proteomes" id="UP000683925"/>
    </source>
</evidence>